<dbReference type="Pfam" id="PF07568">
    <property type="entry name" value="HisKA_2"/>
    <property type="match status" value="1"/>
</dbReference>
<evidence type="ECO:0000313" key="7">
    <source>
        <dbReference type="EMBL" id="PWE52230.1"/>
    </source>
</evidence>
<evidence type="ECO:0000256" key="5">
    <source>
        <dbReference type="ARBA" id="ARBA00023170"/>
    </source>
</evidence>
<proteinExistence type="inferred from homology"/>
<dbReference type="InterPro" id="IPR043150">
    <property type="entry name" value="Phytochrome_PHY_sf"/>
</dbReference>
<comment type="similarity">
    <text evidence="1">In the N-terminal section; belongs to the phytochrome family.</text>
</comment>
<dbReference type="SUPFAM" id="SSF55785">
    <property type="entry name" value="PYP-like sensor domain (PAS domain)"/>
    <property type="match status" value="1"/>
</dbReference>
<dbReference type="Pfam" id="PF00360">
    <property type="entry name" value="PHY"/>
    <property type="match status" value="1"/>
</dbReference>
<dbReference type="InterPro" id="IPR013515">
    <property type="entry name" value="Phytochrome_cen-reg"/>
</dbReference>
<dbReference type="GO" id="GO:0009881">
    <property type="term" value="F:photoreceptor activity"/>
    <property type="evidence" value="ECO:0007669"/>
    <property type="project" value="UniProtKB-KW"/>
</dbReference>
<dbReference type="InterPro" id="IPR035965">
    <property type="entry name" value="PAS-like_dom_sf"/>
</dbReference>
<dbReference type="InterPro" id="IPR016132">
    <property type="entry name" value="Phyto_chromo_attachment"/>
</dbReference>
<evidence type="ECO:0000313" key="8">
    <source>
        <dbReference type="Proteomes" id="UP000245252"/>
    </source>
</evidence>
<sequence>MNSITSASSDITSCELEPIHIPGSIQPHGVMLVADASSLEIIGEAGDVADILGASKIGLTLWDVVGPALVEHIGDATTGKIAVLGRVQASRGTLDVVAYRSGEYLVVEFDETEAEAIATIPFLVTLDAASSRFERSSSVRELCREAAAIFRQLTGYDRVMVYQFLDDDAGVVVGESTAAGTSTFMNHHFPASDIPKQARSLYLRNKSRVIPDVDYLARPIRSDFDLRGLDLSDSILRSVSPIHIQYLKNMGVGASASFSIIKDGLLWGLIACHHATPRAIPLATRMGCQALTNALSRQIRSKEEGELYRERIRLRSQEDTVLSKLGNDSSLEEFFENSGPELARLLAADGFAAAQGKDLFVYGKVPDKIDVRNIAQHVRLPAARQPFLTTSLSRQWPVASSFREQASGLLAVTMSTEVPTILMWFRAEQIEVLKWAGDPHKDIPLEPGATLQPRASFAAWSESVRGTAPPWSHAEAEAATRIVRLMLEQRNTHRMRELNSELSISLRENESLLRQKDYLLKEVNHRVQNSLQLVSAFLRLQAKDAKSPEAKDSLDEAQKRLNAVALVHRRLYQDDSVEIVDLSHYIETLVSDMLSGMDGTWRRELTLDLAPVLIATDKAVNVGLVLTELVINAQKYAYDGNPGPLVVKLEQHRGTFRLIVADRGEGKANSGAAGFGSRMLRAIVERLQGNLDEENNLPGLRVVLTAPIQPAQH</sequence>
<dbReference type="AlphaFoldDB" id="A0A2U2DG07"/>
<dbReference type="PROSITE" id="PS50046">
    <property type="entry name" value="PHYTOCHROME_2"/>
    <property type="match status" value="1"/>
</dbReference>
<evidence type="ECO:0000256" key="3">
    <source>
        <dbReference type="ARBA" id="ARBA00022606"/>
    </source>
</evidence>
<dbReference type="InterPro" id="IPR011495">
    <property type="entry name" value="Sig_transdc_His_kin_sub2_dim/P"/>
</dbReference>
<dbReference type="Pfam" id="PF01590">
    <property type="entry name" value="GAF"/>
    <property type="match status" value="1"/>
</dbReference>
<dbReference type="Pfam" id="PF08446">
    <property type="entry name" value="PAS_2"/>
    <property type="match status" value="1"/>
</dbReference>
<dbReference type="RefSeq" id="WP_109462310.1">
    <property type="nucleotide sequence ID" value="NZ_QFBC01000030.1"/>
</dbReference>
<keyword evidence="5" id="KW-0675">Receptor</keyword>
<reference evidence="7 8" key="1">
    <citation type="submission" date="2018-05" db="EMBL/GenBank/DDBJ databases">
        <title>The draft genome of strain NS-104.</title>
        <authorList>
            <person name="Hang P."/>
            <person name="Jiang J."/>
        </authorList>
    </citation>
    <scope>NUCLEOTIDE SEQUENCE [LARGE SCALE GENOMIC DNA]</scope>
    <source>
        <strain evidence="7 8">NS-104</strain>
    </source>
</reference>
<dbReference type="InterPro" id="IPR001294">
    <property type="entry name" value="Phytochrome"/>
</dbReference>
<keyword evidence="4" id="KW-0157">Chromophore</keyword>
<evidence type="ECO:0000259" key="6">
    <source>
        <dbReference type="PROSITE" id="PS50046"/>
    </source>
</evidence>
<feature type="domain" description="Phytochrome chromophore attachment site" evidence="6">
    <location>
        <begin position="138"/>
        <end position="293"/>
    </location>
</feature>
<comment type="caution">
    <text evidence="7">The sequence shown here is derived from an EMBL/GenBank/DDBJ whole genome shotgun (WGS) entry which is preliminary data.</text>
</comment>
<evidence type="ECO:0000256" key="4">
    <source>
        <dbReference type="ARBA" id="ARBA00022991"/>
    </source>
</evidence>
<protein>
    <submittedName>
        <fullName evidence="7">Phytochrome</fullName>
    </submittedName>
</protein>
<dbReference type="GO" id="GO:0006355">
    <property type="term" value="P:regulation of DNA-templated transcription"/>
    <property type="evidence" value="ECO:0007669"/>
    <property type="project" value="InterPro"/>
</dbReference>
<dbReference type="SUPFAM" id="SSF55874">
    <property type="entry name" value="ATPase domain of HSP90 chaperone/DNA topoisomerase II/histidine kinase"/>
    <property type="match status" value="1"/>
</dbReference>
<evidence type="ECO:0000256" key="1">
    <source>
        <dbReference type="ARBA" id="ARBA00006402"/>
    </source>
</evidence>
<dbReference type="InterPro" id="IPR003594">
    <property type="entry name" value="HATPase_dom"/>
</dbReference>
<dbReference type="EMBL" id="QFBC01000030">
    <property type="protein sequence ID" value="PWE52230.1"/>
    <property type="molecule type" value="Genomic_DNA"/>
</dbReference>
<dbReference type="InterPro" id="IPR036890">
    <property type="entry name" value="HATPase_C_sf"/>
</dbReference>
<dbReference type="Gene3D" id="3.30.450.20">
    <property type="entry name" value="PAS domain"/>
    <property type="match status" value="2"/>
</dbReference>
<dbReference type="InterPro" id="IPR013654">
    <property type="entry name" value="PAS_2"/>
</dbReference>
<organism evidence="7 8">
    <name type="scientific">Metarhizobium album</name>
    <dbReference type="NCBI Taxonomy" id="2182425"/>
    <lineage>
        <taxon>Bacteria</taxon>
        <taxon>Pseudomonadati</taxon>
        <taxon>Pseudomonadota</taxon>
        <taxon>Alphaproteobacteria</taxon>
        <taxon>Hyphomicrobiales</taxon>
        <taxon>Rhizobiaceae</taxon>
        <taxon>Metarhizobium</taxon>
    </lineage>
</organism>
<accession>A0A2U2DG07</accession>
<dbReference type="Gene3D" id="3.30.450.40">
    <property type="match status" value="1"/>
</dbReference>
<dbReference type="InterPro" id="IPR029016">
    <property type="entry name" value="GAF-like_dom_sf"/>
</dbReference>
<dbReference type="PANTHER" id="PTHR43065:SF23">
    <property type="entry name" value="SENSOR HISTIDINE KINASE PDTAS"/>
    <property type="match status" value="1"/>
</dbReference>
<dbReference type="Gene3D" id="3.30.450.270">
    <property type="match status" value="1"/>
</dbReference>
<name>A0A2U2DG07_9HYPH</name>
<keyword evidence="2" id="KW-0600">Photoreceptor protein</keyword>
<dbReference type="Gene3D" id="3.30.565.10">
    <property type="entry name" value="Histidine kinase-like ATPase, C-terminal domain"/>
    <property type="match status" value="1"/>
</dbReference>
<keyword evidence="8" id="KW-1185">Reference proteome</keyword>
<dbReference type="PANTHER" id="PTHR43065">
    <property type="entry name" value="SENSOR HISTIDINE KINASE"/>
    <property type="match status" value="1"/>
</dbReference>
<gene>
    <name evidence="7" type="ORF">DEM27_32155</name>
</gene>
<dbReference type="GO" id="GO:0009584">
    <property type="term" value="P:detection of visible light"/>
    <property type="evidence" value="ECO:0007669"/>
    <property type="project" value="InterPro"/>
</dbReference>
<dbReference type="OrthoDB" id="9760752at2"/>
<keyword evidence="3" id="KW-0716">Sensory transduction</keyword>
<dbReference type="InterPro" id="IPR003018">
    <property type="entry name" value="GAF"/>
</dbReference>
<dbReference type="SUPFAM" id="SSF55781">
    <property type="entry name" value="GAF domain-like"/>
    <property type="match status" value="2"/>
</dbReference>
<dbReference type="PRINTS" id="PR01033">
    <property type="entry name" value="PHYTOCHROME"/>
</dbReference>
<dbReference type="Proteomes" id="UP000245252">
    <property type="component" value="Unassembled WGS sequence"/>
</dbReference>
<dbReference type="SMART" id="SM00065">
    <property type="entry name" value="GAF"/>
    <property type="match status" value="1"/>
</dbReference>
<evidence type="ECO:0000256" key="2">
    <source>
        <dbReference type="ARBA" id="ARBA00022543"/>
    </source>
</evidence>
<dbReference type="Pfam" id="PF13581">
    <property type="entry name" value="HATPase_c_2"/>
    <property type="match status" value="1"/>
</dbReference>
<dbReference type="CDD" id="cd16936">
    <property type="entry name" value="HATPase_RsbW-like"/>
    <property type="match status" value="1"/>
</dbReference>